<dbReference type="OrthoDB" id="7362332at2"/>
<dbReference type="EMBL" id="VWPJ01000007">
    <property type="protein sequence ID" value="KAA5605769.1"/>
    <property type="molecule type" value="Genomic_DNA"/>
</dbReference>
<dbReference type="RefSeq" id="WP_150062099.1">
    <property type="nucleotide sequence ID" value="NZ_JACHII010000004.1"/>
</dbReference>
<evidence type="ECO:0000313" key="2">
    <source>
        <dbReference type="Proteomes" id="UP000324065"/>
    </source>
</evidence>
<dbReference type="AlphaFoldDB" id="A0A5M6IDD7"/>
<comment type="caution">
    <text evidence="1">The sequence shown here is derived from an EMBL/GenBank/DDBJ whole genome shotgun (WGS) entry which is preliminary data.</text>
</comment>
<gene>
    <name evidence="1" type="ORF">F1188_09105</name>
</gene>
<accession>A0A5M6IDD7</accession>
<organism evidence="1 2">
    <name type="scientific">Roseospira marina</name>
    <dbReference type="NCBI Taxonomy" id="140057"/>
    <lineage>
        <taxon>Bacteria</taxon>
        <taxon>Pseudomonadati</taxon>
        <taxon>Pseudomonadota</taxon>
        <taxon>Alphaproteobacteria</taxon>
        <taxon>Rhodospirillales</taxon>
        <taxon>Rhodospirillaceae</taxon>
        <taxon>Roseospira</taxon>
    </lineage>
</organism>
<proteinExistence type="predicted"/>
<evidence type="ECO:0000313" key="1">
    <source>
        <dbReference type="EMBL" id="KAA5605769.1"/>
    </source>
</evidence>
<dbReference type="Proteomes" id="UP000324065">
    <property type="component" value="Unassembled WGS sequence"/>
</dbReference>
<keyword evidence="2" id="KW-1185">Reference proteome</keyword>
<protein>
    <submittedName>
        <fullName evidence="1">Uncharacterized protein</fullName>
    </submittedName>
</protein>
<name>A0A5M6IDD7_9PROT</name>
<sequence>MMTVDRNLVASDAPHVQLLAQGFGMPPVLASVWTEMTLAGPHGTAKVHDMLVRCVHNAESKGDAALAASGRRALATFDTRTGVVPASTDDTEQTDGPVH</sequence>
<reference evidence="1 2" key="1">
    <citation type="submission" date="2019-09" db="EMBL/GenBank/DDBJ databases">
        <title>Genome sequence of Roseospira marina, one of the more divergent members of the non-sulfur purple photosynthetic bacterial family, the Rhodospirillaceae.</title>
        <authorList>
            <person name="Meyer T."/>
            <person name="Kyndt J."/>
        </authorList>
    </citation>
    <scope>NUCLEOTIDE SEQUENCE [LARGE SCALE GENOMIC DNA]</scope>
    <source>
        <strain evidence="1 2">DSM 15113</strain>
    </source>
</reference>